<evidence type="ECO:0000256" key="9">
    <source>
        <dbReference type="ARBA" id="ARBA00022581"/>
    </source>
</evidence>
<evidence type="ECO:0000256" key="22">
    <source>
        <dbReference type="ARBA" id="ARBA00023086"/>
    </source>
</evidence>
<dbReference type="GO" id="GO:0005198">
    <property type="term" value="F:structural molecule activity"/>
    <property type="evidence" value="ECO:0007669"/>
    <property type="project" value="InterPro"/>
</dbReference>
<evidence type="ECO:0000256" key="7">
    <source>
        <dbReference type="ARBA" id="ARBA00022561"/>
    </source>
</evidence>
<keyword evidence="6" id="KW-0597">Phosphoprotein</keyword>
<feature type="coiled-coil region" evidence="29">
    <location>
        <begin position="87"/>
        <end position="121"/>
    </location>
</feature>
<dbReference type="SUPFAM" id="SSF47353">
    <property type="entry name" value="Retrovirus capsid dimerization domain-like"/>
    <property type="match status" value="1"/>
</dbReference>
<keyword evidence="12" id="KW-0519">Myristate</keyword>
<keyword evidence="24 28" id="KW-1035">Host cytoplasm</keyword>
<evidence type="ECO:0000256" key="10">
    <source>
        <dbReference type="ARBA" id="ARBA00022612"/>
    </source>
</evidence>
<dbReference type="PRINTS" id="PR00234">
    <property type="entry name" value="HIV1MATRIX"/>
</dbReference>
<dbReference type="InterPro" id="IPR014817">
    <property type="entry name" value="Gag_p6"/>
</dbReference>
<comment type="subcellular location">
    <molecule>Matrix protein p17</molecule>
    <subcellularLocation>
        <location evidence="28">Virion membrane</location>
        <topology evidence="28">Lipid-anchor</topology>
    </subcellularLocation>
    <subcellularLocation>
        <location evidence="28">Host nucleus</location>
    </subcellularLocation>
    <subcellularLocation>
        <location evidence="28">Host cytoplasm</location>
    </subcellularLocation>
</comment>
<dbReference type="InterPro" id="IPR012344">
    <property type="entry name" value="Matrix_HIV/RSV_N"/>
</dbReference>
<dbReference type="InterPro" id="IPR000071">
    <property type="entry name" value="Lentvrl_matrix_N"/>
</dbReference>
<keyword evidence="14" id="KW-0677">Repeat</keyword>
<proteinExistence type="inferred from homology"/>
<dbReference type="GO" id="GO:0055036">
    <property type="term" value="C:virion membrane"/>
    <property type="evidence" value="ECO:0007669"/>
    <property type="project" value="UniProtKB-SubCell"/>
</dbReference>
<dbReference type="PANTHER" id="PTHR40389">
    <property type="entry name" value="ENDOGENOUS RETROVIRUS GROUP K MEMBER 24 GAG POLYPROTEIN-RELATED"/>
    <property type="match status" value="1"/>
</dbReference>
<keyword evidence="7 28" id="KW-0167">Capsid protein</keyword>
<dbReference type="EMBL" id="KJ689267">
    <property type="protein sequence ID" value="AID57716.1"/>
    <property type="molecule type" value="Genomic_DNA"/>
</dbReference>
<dbReference type="Gene3D" id="4.10.60.10">
    <property type="entry name" value="Zinc finger, CCHC-type"/>
    <property type="match status" value="1"/>
</dbReference>
<dbReference type="Pfam" id="PF08705">
    <property type="entry name" value="Gag_p6"/>
    <property type="match status" value="1"/>
</dbReference>
<keyword evidence="23" id="KW-0472">Membrane</keyword>
<accession>A0A068EYX2</accession>
<feature type="compositionally biased region" description="Basic and acidic residues" evidence="30">
    <location>
        <begin position="470"/>
        <end position="481"/>
    </location>
</feature>
<evidence type="ECO:0000256" key="19">
    <source>
        <dbReference type="ARBA" id="ARBA00022870"/>
    </source>
</evidence>
<protein>
    <recommendedName>
        <fullName evidence="28">Gag polyprotein</fullName>
    </recommendedName>
    <component>
        <recommendedName>
            <fullName evidence="28">Matrix protein p17</fullName>
            <shortName evidence="28">MA</shortName>
        </recommendedName>
    </component>
</protein>
<keyword evidence="8 28" id="KW-1048">Host nucleus</keyword>
<dbReference type="Gene3D" id="6.10.250.390">
    <property type="match status" value="1"/>
</dbReference>
<keyword evidence="25" id="KW-0449">Lipoprotein</keyword>
<keyword evidence="19" id="KW-1043">Host membrane</keyword>
<comment type="PTM">
    <molecule>Gag-Pol polyprotein</molecule>
    <text evidence="28">Specific enzymatic cleavages by the viral protease yield mature proteins.</text>
</comment>
<keyword evidence="13 28" id="KW-0479">Metal-binding</keyword>
<keyword evidence="22 28" id="KW-0543">Viral nucleoprotein</keyword>
<dbReference type="SUPFAM" id="SSF57756">
    <property type="entry name" value="Retrovirus zinc finger-like domains"/>
    <property type="match status" value="1"/>
</dbReference>
<keyword evidence="21" id="KW-1039">Host endosome</keyword>
<evidence type="ECO:0000313" key="32">
    <source>
        <dbReference type="EMBL" id="AID57716.1"/>
    </source>
</evidence>
<dbReference type="FunFam" id="1.10.375.10:FF:000001">
    <property type="entry name" value="Gag polyprotein"/>
    <property type="match status" value="1"/>
</dbReference>
<dbReference type="GO" id="GO:0075523">
    <property type="term" value="P:viral translational frameshifting"/>
    <property type="evidence" value="ECO:0007669"/>
    <property type="project" value="UniProtKB-KW"/>
</dbReference>
<dbReference type="Pfam" id="PF00098">
    <property type="entry name" value="zf-CCHC"/>
    <property type="match status" value="1"/>
</dbReference>
<evidence type="ECO:0000256" key="6">
    <source>
        <dbReference type="ARBA" id="ARBA00022553"/>
    </source>
</evidence>
<evidence type="ECO:0000256" key="4">
    <source>
        <dbReference type="ARBA" id="ARBA00022462"/>
    </source>
</evidence>
<keyword evidence="5" id="KW-1032">Host cell membrane</keyword>
<feature type="region of interest" description="Disordered" evidence="30">
    <location>
        <begin position="443"/>
        <end position="496"/>
    </location>
</feature>
<keyword evidence="17 28" id="KW-0862">Zinc</keyword>
<dbReference type="GO" id="GO:0042025">
    <property type="term" value="C:host cell nucleus"/>
    <property type="evidence" value="ECO:0007669"/>
    <property type="project" value="UniProtKB-SubCell"/>
</dbReference>
<keyword evidence="4" id="KW-1187">Viral budding via the host ESCRT complexes</keyword>
<dbReference type="FunFam" id="4.10.60.10:FF:000001">
    <property type="entry name" value="Gag polyprotein"/>
    <property type="match status" value="1"/>
</dbReference>
<dbReference type="SUPFAM" id="SSF47943">
    <property type="entry name" value="Retrovirus capsid protein, N-terminal core domain"/>
    <property type="match status" value="1"/>
</dbReference>
<keyword evidence="18 28" id="KW-0946">Virion</keyword>
<dbReference type="Pfam" id="PF19317">
    <property type="entry name" value="Gag_p24_C"/>
    <property type="match status" value="1"/>
</dbReference>
<evidence type="ECO:0000256" key="1">
    <source>
        <dbReference type="ARBA" id="ARBA00004425"/>
    </source>
</evidence>
<keyword evidence="11" id="KW-1198">Viral budding</keyword>
<dbReference type="InterPro" id="IPR008916">
    <property type="entry name" value="Retrov_capsid_C"/>
</dbReference>
<reference evidence="32" key="1">
    <citation type="journal article" date="2014" name="PLoS ONE">
        <title>Generation of a Recombinant Gag Virus-Like-Particle Panel for the Evaluation of p24 Antigen Detection by Diagnostic HIV Tests.</title>
        <authorList>
            <person name="Vetter B.N."/>
            <person name="Orlowski V."/>
            <person name="Fransen K."/>
            <person name="Niederhauser C."/>
            <person name="Aubert V."/>
            <person name="Brandenberger M."/>
            <person name="Ciardo D."/>
            <person name="Dollenmaier G."/>
            <person name="Klimkait T."/>
            <person name="Regenass S."/>
            <person name="Schmid P."/>
            <person name="Schottstedt V."/>
            <person name="Suter-Riniker F."/>
            <person name="Yerly S."/>
            <person name="Shah C."/>
            <person name="Boni J."/>
            <person name="Schupbach J."/>
        </authorList>
    </citation>
    <scope>NUCLEOTIDE SEQUENCE</scope>
    <source>
        <strain evidence="32">PBV29</strain>
    </source>
</reference>
<comment type="similarity">
    <text evidence="3">Belongs to the primate lentivirus group gag polyprotein family.</text>
</comment>
<dbReference type="InterPro" id="IPR036875">
    <property type="entry name" value="Znf_CCHC_sf"/>
</dbReference>
<evidence type="ECO:0000256" key="5">
    <source>
        <dbReference type="ARBA" id="ARBA00022511"/>
    </source>
</evidence>
<feature type="domain" description="CCHC-type" evidence="31">
    <location>
        <begin position="408"/>
        <end position="423"/>
    </location>
</feature>
<keyword evidence="20 28" id="KW-0694">RNA-binding</keyword>
<evidence type="ECO:0000256" key="15">
    <source>
        <dbReference type="ARBA" id="ARBA00022758"/>
    </source>
</evidence>
<evidence type="ECO:0000256" key="18">
    <source>
        <dbReference type="ARBA" id="ARBA00022844"/>
    </source>
</evidence>
<dbReference type="InterPro" id="IPR050195">
    <property type="entry name" value="Primate_lentivir_Gag_pol-like"/>
</dbReference>
<keyword evidence="29" id="KW-0175">Coiled coil</keyword>
<dbReference type="Pfam" id="PF00540">
    <property type="entry name" value="Gag_p17"/>
    <property type="match status" value="1"/>
</dbReference>
<dbReference type="Gene3D" id="1.10.150.90">
    <property type="entry name" value="Immunodeficiency lentiviruses, gag gene matrix protein p17"/>
    <property type="match status" value="1"/>
</dbReference>
<keyword evidence="16 27" id="KW-0863">Zinc-finger</keyword>
<dbReference type="GO" id="GO:0019013">
    <property type="term" value="C:viral nucleocapsid"/>
    <property type="evidence" value="ECO:0007669"/>
    <property type="project" value="UniProtKB-KW"/>
</dbReference>
<dbReference type="GO" id="GO:0039702">
    <property type="term" value="P:viral budding via host ESCRT complex"/>
    <property type="evidence" value="ECO:0007669"/>
    <property type="project" value="UniProtKB-KW"/>
</dbReference>
<dbReference type="Gene3D" id="1.10.1200.30">
    <property type="match status" value="1"/>
</dbReference>
<dbReference type="FunFam" id="1.10.1200.30:FF:000001">
    <property type="entry name" value="Gag polyprotein"/>
    <property type="match status" value="1"/>
</dbReference>
<gene>
    <name evidence="32" type="primary">gag</name>
</gene>
<dbReference type="SUPFAM" id="SSF47836">
    <property type="entry name" value="Retroviral matrix proteins"/>
    <property type="match status" value="1"/>
</dbReference>
<evidence type="ECO:0000256" key="28">
    <source>
        <dbReference type="RuleBase" id="RU004487"/>
    </source>
</evidence>
<evidence type="ECO:0000256" key="20">
    <source>
        <dbReference type="ARBA" id="ARBA00022884"/>
    </source>
</evidence>
<dbReference type="GO" id="GO:0008270">
    <property type="term" value="F:zinc ion binding"/>
    <property type="evidence" value="ECO:0007669"/>
    <property type="project" value="UniProtKB-KW"/>
</dbReference>
<dbReference type="InterPro" id="IPR001878">
    <property type="entry name" value="Znf_CCHC"/>
</dbReference>
<dbReference type="SMART" id="SM00343">
    <property type="entry name" value="ZnF_C2HC"/>
    <property type="match status" value="2"/>
</dbReference>
<dbReference type="PANTHER" id="PTHR40389:SF4">
    <property type="match status" value="1"/>
</dbReference>
<dbReference type="GO" id="GO:0003723">
    <property type="term" value="F:RNA binding"/>
    <property type="evidence" value="ECO:0007669"/>
    <property type="project" value="UniProtKB-KW"/>
</dbReference>
<evidence type="ECO:0000256" key="2">
    <source>
        <dbReference type="ARBA" id="ARBA00004560"/>
    </source>
</evidence>
<name>A0A068EYX2_HV1</name>
<organismHost>
    <name type="scientific">Homo sapiens</name>
    <name type="common">Human</name>
    <dbReference type="NCBI Taxonomy" id="9606"/>
</organismHost>
<dbReference type="GO" id="GO:0072494">
    <property type="term" value="C:host multivesicular body"/>
    <property type="evidence" value="ECO:0007669"/>
    <property type="project" value="UniProtKB-SubCell"/>
</dbReference>
<evidence type="ECO:0000256" key="16">
    <source>
        <dbReference type="ARBA" id="ARBA00022771"/>
    </source>
</evidence>
<evidence type="ECO:0000256" key="27">
    <source>
        <dbReference type="PROSITE-ProRule" id="PRU00047"/>
    </source>
</evidence>
<keyword evidence="10" id="KW-1188">Viral release from host cell</keyword>
<sequence length="496" mass="55628">MGARASILSGGKLDKWESIRLRPGGKKKYKMKHLIWASRELERFALNPGLLETPEGCRQIIKQIQPSLPAGSEELRSLYNTVAVLYFVHQRVDVKDTKEALEKLEEEQNKSQQKTQQAAANKEVSQNFPVVRNLQGQMVYQSISPRTLNAWVKVVEEKAFSPEIIPMFSALSEGATPQDLNTMLNTVGGHQAAMQMLKDTINEEAAEWDRLHPVQAGPIPPGQIREPRGSDIAGTTSTLQEQIQWMTSNPPVPVGDIYKQWIIMGLNKIVRMYSPVSILDIRQGPKEPFRDYVDRFFKTLRAEQATQEVKGWMTDALLVQNANPDCKTILRALGPGATLEEMMTACQGVGGPGHKARVLAEAMSQMTNTAVMMQKSNFKGPRKIIKCFNCGKEGRIAKNCRAPRKKGCWKCGREGHQMKDCTERQANFLGKIWPSHKGRPGNFLQSRPEPTAPPAEIFGFGEEITPPPKQEQKQEQKEERLYPPLASLKSLFGNDQ</sequence>
<evidence type="ECO:0000256" key="23">
    <source>
        <dbReference type="ARBA" id="ARBA00023136"/>
    </source>
</evidence>
<dbReference type="GO" id="GO:0020002">
    <property type="term" value="C:host cell plasma membrane"/>
    <property type="evidence" value="ECO:0007669"/>
    <property type="project" value="UniProtKB-SubCell"/>
</dbReference>
<evidence type="ECO:0000256" key="12">
    <source>
        <dbReference type="ARBA" id="ARBA00022707"/>
    </source>
</evidence>
<evidence type="ECO:0000256" key="3">
    <source>
        <dbReference type="ARBA" id="ARBA00008364"/>
    </source>
</evidence>
<evidence type="ECO:0000256" key="30">
    <source>
        <dbReference type="SAM" id="MobiDB-lite"/>
    </source>
</evidence>
<evidence type="ECO:0000256" key="8">
    <source>
        <dbReference type="ARBA" id="ARBA00022562"/>
    </source>
</evidence>
<dbReference type="InterPro" id="IPR045345">
    <property type="entry name" value="Gag_p24_C"/>
</dbReference>
<evidence type="ECO:0000256" key="26">
    <source>
        <dbReference type="ARBA" id="ARBA00037826"/>
    </source>
</evidence>
<keyword evidence="9 28" id="KW-0945">Host-virus interaction</keyword>
<evidence type="ECO:0000256" key="29">
    <source>
        <dbReference type="SAM" id="Coils"/>
    </source>
</evidence>
<organism evidence="32">
    <name type="scientific">Human immunodeficiency virus type 1</name>
    <name type="common">HIV-1</name>
    <dbReference type="NCBI Taxonomy" id="11676"/>
    <lineage>
        <taxon>Viruses</taxon>
        <taxon>Riboviria</taxon>
        <taxon>Pararnavirae</taxon>
        <taxon>Artverviricota</taxon>
        <taxon>Revtraviricetes</taxon>
        <taxon>Ortervirales</taxon>
        <taxon>Retroviridae</taxon>
        <taxon>Orthoretrovirinae</taxon>
        <taxon>Lentivirus</taxon>
        <taxon>Lentivirus humimdef1</taxon>
    </lineage>
</organism>
<dbReference type="InterPro" id="IPR008919">
    <property type="entry name" value="Retrov_capsid_N"/>
</dbReference>
<evidence type="ECO:0000256" key="21">
    <source>
        <dbReference type="ARBA" id="ARBA00023046"/>
    </source>
</evidence>
<evidence type="ECO:0000256" key="25">
    <source>
        <dbReference type="ARBA" id="ARBA00023288"/>
    </source>
</evidence>
<evidence type="ECO:0000256" key="11">
    <source>
        <dbReference type="ARBA" id="ARBA00022637"/>
    </source>
</evidence>
<evidence type="ECO:0000259" key="31">
    <source>
        <dbReference type="PROSITE" id="PS50158"/>
    </source>
</evidence>
<comment type="subcellular location">
    <subcellularLocation>
        <location evidence="1">Host cell membrane</location>
        <topology evidence="1">Lipid-anchor</topology>
    </subcellularLocation>
    <subcellularLocation>
        <location evidence="2">Host endosome</location>
        <location evidence="2">Host multivesicular body</location>
    </subcellularLocation>
    <subcellularLocation>
        <location evidence="26">Virion membrane</location>
        <topology evidence="26">Lipid-anchor</topology>
    </subcellularLocation>
    <subcellularLocation>
        <location evidence="28">Virion</location>
    </subcellularLocation>
    <subcellularLocation>
        <location evidence="28">Host cytoplasm</location>
    </subcellularLocation>
    <subcellularLocation>
        <location evidence="28">Host nucleus</location>
    </subcellularLocation>
</comment>
<dbReference type="Gene3D" id="1.20.5.760">
    <property type="entry name" value="Single helix bin"/>
    <property type="match status" value="1"/>
</dbReference>
<dbReference type="InterPro" id="IPR010999">
    <property type="entry name" value="Retrovr_matrix"/>
</dbReference>
<evidence type="ECO:0000256" key="17">
    <source>
        <dbReference type="ARBA" id="ARBA00022833"/>
    </source>
</evidence>
<evidence type="ECO:0000256" key="14">
    <source>
        <dbReference type="ARBA" id="ARBA00022737"/>
    </source>
</evidence>
<dbReference type="Gene3D" id="1.10.375.10">
    <property type="entry name" value="Human Immunodeficiency Virus Type 1 Capsid Protein"/>
    <property type="match status" value="1"/>
</dbReference>
<feature type="domain" description="CCHC-type" evidence="31">
    <location>
        <begin position="386"/>
        <end position="401"/>
    </location>
</feature>
<dbReference type="Pfam" id="PF00607">
    <property type="entry name" value="Gag_p24"/>
    <property type="match status" value="1"/>
</dbReference>
<dbReference type="PROSITE" id="PS50158">
    <property type="entry name" value="ZF_CCHC"/>
    <property type="match status" value="2"/>
</dbReference>
<keyword evidence="15" id="KW-0688">Ribosomal frameshifting</keyword>
<evidence type="ECO:0000256" key="24">
    <source>
        <dbReference type="ARBA" id="ARBA00023200"/>
    </source>
</evidence>
<evidence type="ECO:0000256" key="13">
    <source>
        <dbReference type="ARBA" id="ARBA00022723"/>
    </source>
</evidence>